<keyword evidence="7 11" id="KW-0862">Zinc</keyword>
<dbReference type="GO" id="GO:0006508">
    <property type="term" value="P:proteolysis"/>
    <property type="evidence" value="ECO:0007669"/>
    <property type="project" value="UniProtKB-KW"/>
</dbReference>
<evidence type="ECO:0000256" key="6">
    <source>
        <dbReference type="ARBA" id="ARBA00022801"/>
    </source>
</evidence>
<keyword evidence="11" id="KW-0479">Metal-binding</keyword>
<evidence type="ECO:0000256" key="3">
    <source>
        <dbReference type="ARBA" id="ARBA00007931"/>
    </source>
</evidence>
<accession>A0A1A7BHF6</accession>
<dbReference type="InterPro" id="IPR041489">
    <property type="entry name" value="PDZ_6"/>
</dbReference>
<dbReference type="SMART" id="SM00228">
    <property type="entry name" value="PDZ"/>
    <property type="match status" value="1"/>
</dbReference>
<evidence type="ECO:0000256" key="7">
    <source>
        <dbReference type="ARBA" id="ARBA00022833"/>
    </source>
</evidence>
<name>A0A1A7BHF6_9SPHN</name>
<feature type="transmembrane region" description="Helical" evidence="11">
    <location>
        <begin position="105"/>
        <end position="129"/>
    </location>
</feature>
<dbReference type="InterPro" id="IPR004387">
    <property type="entry name" value="Pept_M50_Zn"/>
</dbReference>
<dbReference type="Proteomes" id="UP000092484">
    <property type="component" value="Unassembled WGS sequence"/>
</dbReference>
<evidence type="ECO:0000256" key="2">
    <source>
        <dbReference type="ARBA" id="ARBA00004141"/>
    </source>
</evidence>
<dbReference type="PATRIC" id="fig|1300349.4.peg.45"/>
<feature type="transmembrane region" description="Helical" evidence="11">
    <location>
        <begin position="346"/>
        <end position="368"/>
    </location>
</feature>
<protein>
    <recommendedName>
        <fullName evidence="11">Zinc metalloprotease</fullName>
        <ecNumber evidence="11">3.4.24.-</ecNumber>
    </recommendedName>
</protein>
<dbReference type="InterPro" id="IPR008915">
    <property type="entry name" value="Peptidase_M50"/>
</dbReference>
<dbReference type="GO" id="GO:0046872">
    <property type="term" value="F:metal ion binding"/>
    <property type="evidence" value="ECO:0007669"/>
    <property type="project" value="UniProtKB-KW"/>
</dbReference>
<evidence type="ECO:0000313" key="14">
    <source>
        <dbReference type="Proteomes" id="UP000092484"/>
    </source>
</evidence>
<evidence type="ECO:0000256" key="8">
    <source>
        <dbReference type="ARBA" id="ARBA00022989"/>
    </source>
</evidence>
<evidence type="ECO:0000313" key="13">
    <source>
        <dbReference type="EMBL" id="OBV11914.1"/>
    </source>
</evidence>
<keyword evidence="4 13" id="KW-0645">Protease</keyword>
<comment type="similarity">
    <text evidence="3 11">Belongs to the peptidase M50B family.</text>
</comment>
<reference evidence="13 14" key="1">
    <citation type="submission" date="2016-06" db="EMBL/GenBank/DDBJ databases">
        <title>Genome sequence of Porphyrobacter dokdonensis DSW-74.</title>
        <authorList>
            <person name="Kim J.F."/>
            <person name="Song J.Y."/>
        </authorList>
    </citation>
    <scope>NUCLEOTIDE SEQUENCE [LARGE SCALE GENOMIC DNA]</scope>
    <source>
        <strain evidence="13 14">DSW-74</strain>
    </source>
</reference>
<dbReference type="PANTHER" id="PTHR42837:SF2">
    <property type="entry name" value="MEMBRANE METALLOPROTEASE ARASP2, CHLOROPLASTIC-RELATED"/>
    <property type="match status" value="1"/>
</dbReference>
<dbReference type="PANTHER" id="PTHR42837">
    <property type="entry name" value="REGULATOR OF SIGMA-E PROTEASE RSEP"/>
    <property type="match status" value="1"/>
</dbReference>
<dbReference type="GO" id="GO:0004222">
    <property type="term" value="F:metalloendopeptidase activity"/>
    <property type="evidence" value="ECO:0007669"/>
    <property type="project" value="InterPro"/>
</dbReference>
<keyword evidence="10 11" id="KW-0472">Membrane</keyword>
<dbReference type="GO" id="GO:0016020">
    <property type="term" value="C:membrane"/>
    <property type="evidence" value="ECO:0007669"/>
    <property type="project" value="UniProtKB-SubCell"/>
</dbReference>
<gene>
    <name evidence="13" type="ORF">I603_0045</name>
</gene>
<evidence type="ECO:0000256" key="10">
    <source>
        <dbReference type="ARBA" id="ARBA00023136"/>
    </source>
</evidence>
<dbReference type="EMBL" id="LZYB01000001">
    <property type="protein sequence ID" value="OBV11914.1"/>
    <property type="molecule type" value="Genomic_DNA"/>
</dbReference>
<sequence length="375" mass="40173">MFETPPFWMYVIGFPLLLGPLVTLHELGHLLVGRWFGVKAEAFSVGFGKELAGFTDRHGTRWKLSALPLGGYVQFQGDMNPASVPDPDAPKEEGSFQHAALWKRALIVAAGPVTNLLVAIAILAAFLAIQGKPVYIDSDEAVTVAYFSEGSTAQAAGMAVGDEILAVDGAPTPTFEQLVQRIALYPGERVTITVRRDGSELALPVTIGRQNTDDGFGNKGDRGVIGVGPAPNELEYEWEPVPLLQTIPLAVEQSGKLVDMMVTGIKQILVGQRSVKELGGPLKIGKVAGERLSLGPSAFIEFAALISLNLAFINFLPIPALDGGHLMFYAAEAIRRKPVGPRATEWAYRTGIALVLTLMVVVTVNDLFSLPLFGS</sequence>
<keyword evidence="14" id="KW-1185">Reference proteome</keyword>
<evidence type="ECO:0000256" key="9">
    <source>
        <dbReference type="ARBA" id="ARBA00023049"/>
    </source>
</evidence>
<comment type="subcellular location">
    <subcellularLocation>
        <location evidence="2">Membrane</location>
        <topology evidence="2">Multi-pass membrane protein</topology>
    </subcellularLocation>
</comment>
<evidence type="ECO:0000256" key="1">
    <source>
        <dbReference type="ARBA" id="ARBA00001947"/>
    </source>
</evidence>
<dbReference type="STRING" id="1300349.I603_0045"/>
<dbReference type="AlphaFoldDB" id="A0A1A7BHF6"/>
<comment type="caution">
    <text evidence="13">The sequence shown here is derived from an EMBL/GenBank/DDBJ whole genome shotgun (WGS) entry which is preliminary data.</text>
</comment>
<dbReference type="SUPFAM" id="SSF50156">
    <property type="entry name" value="PDZ domain-like"/>
    <property type="match status" value="1"/>
</dbReference>
<dbReference type="Gene3D" id="2.30.42.10">
    <property type="match status" value="1"/>
</dbReference>
<evidence type="ECO:0000256" key="4">
    <source>
        <dbReference type="ARBA" id="ARBA00022670"/>
    </source>
</evidence>
<evidence type="ECO:0000259" key="12">
    <source>
        <dbReference type="SMART" id="SM00228"/>
    </source>
</evidence>
<dbReference type="InterPro" id="IPR001478">
    <property type="entry name" value="PDZ"/>
</dbReference>
<evidence type="ECO:0000256" key="5">
    <source>
        <dbReference type="ARBA" id="ARBA00022692"/>
    </source>
</evidence>
<dbReference type="NCBIfam" id="TIGR00054">
    <property type="entry name" value="RIP metalloprotease RseP"/>
    <property type="match status" value="1"/>
</dbReference>
<dbReference type="RefSeq" id="WP_232305202.1">
    <property type="nucleotide sequence ID" value="NZ_LZYB01000001.1"/>
</dbReference>
<feature type="domain" description="PDZ" evidence="12">
    <location>
        <begin position="130"/>
        <end position="198"/>
    </location>
</feature>
<evidence type="ECO:0000256" key="11">
    <source>
        <dbReference type="RuleBase" id="RU362031"/>
    </source>
</evidence>
<keyword evidence="5 11" id="KW-0812">Transmembrane</keyword>
<keyword evidence="6 11" id="KW-0378">Hydrolase</keyword>
<keyword evidence="8 11" id="KW-1133">Transmembrane helix</keyword>
<keyword evidence="9 11" id="KW-0482">Metalloprotease</keyword>
<dbReference type="Pfam" id="PF02163">
    <property type="entry name" value="Peptidase_M50"/>
    <property type="match status" value="1"/>
</dbReference>
<dbReference type="Pfam" id="PF17820">
    <property type="entry name" value="PDZ_6"/>
    <property type="match status" value="1"/>
</dbReference>
<dbReference type="CDD" id="cd06163">
    <property type="entry name" value="S2P-M50_PDZ_RseP-like"/>
    <property type="match status" value="1"/>
</dbReference>
<dbReference type="InterPro" id="IPR036034">
    <property type="entry name" value="PDZ_sf"/>
</dbReference>
<dbReference type="CDD" id="cd23081">
    <property type="entry name" value="cpPDZ_EcRseP-like"/>
    <property type="match status" value="1"/>
</dbReference>
<proteinExistence type="inferred from homology"/>
<organism evidence="13 14">
    <name type="scientific">Erythrobacter dokdonensis DSW-74</name>
    <dbReference type="NCBI Taxonomy" id="1300349"/>
    <lineage>
        <taxon>Bacteria</taxon>
        <taxon>Pseudomonadati</taxon>
        <taxon>Pseudomonadota</taxon>
        <taxon>Alphaproteobacteria</taxon>
        <taxon>Sphingomonadales</taxon>
        <taxon>Erythrobacteraceae</taxon>
        <taxon>Erythrobacter/Porphyrobacter group</taxon>
        <taxon>Erythrobacter</taxon>
    </lineage>
</organism>
<feature type="transmembrane region" description="Helical" evidence="11">
    <location>
        <begin position="7"/>
        <end position="25"/>
    </location>
</feature>
<comment type="cofactor">
    <cofactor evidence="1 11">
        <name>Zn(2+)</name>
        <dbReference type="ChEBI" id="CHEBI:29105"/>
    </cofactor>
</comment>
<dbReference type="EC" id="3.4.24.-" evidence="11"/>